<dbReference type="PANTHER" id="PTHR10359">
    <property type="entry name" value="A/G-SPECIFIC ADENINE GLYCOSYLASE/ENDONUCLEASE III"/>
    <property type="match status" value="1"/>
</dbReference>
<dbReference type="Proteomes" id="UP000275951">
    <property type="component" value="Chromosome"/>
</dbReference>
<dbReference type="SUPFAM" id="SSF48150">
    <property type="entry name" value="DNA-glycosylase"/>
    <property type="match status" value="1"/>
</dbReference>
<dbReference type="Gene3D" id="1.10.340.30">
    <property type="entry name" value="Hypothetical protein, domain 2"/>
    <property type="match status" value="1"/>
</dbReference>
<dbReference type="GO" id="GO:0046872">
    <property type="term" value="F:metal ion binding"/>
    <property type="evidence" value="ECO:0007669"/>
    <property type="project" value="UniProtKB-KW"/>
</dbReference>
<keyword evidence="2" id="KW-0479">Metal-binding</keyword>
<protein>
    <submittedName>
        <fullName evidence="5">Deoxyribonuclease</fullName>
    </submittedName>
</protein>
<evidence type="ECO:0000313" key="5">
    <source>
        <dbReference type="EMBL" id="AZR07302.1"/>
    </source>
</evidence>
<keyword evidence="1" id="KW-0004">4Fe-4S</keyword>
<keyword evidence="3" id="KW-0408">Iron</keyword>
<proteinExistence type="predicted"/>
<evidence type="ECO:0000313" key="6">
    <source>
        <dbReference type="Proteomes" id="UP000275951"/>
    </source>
</evidence>
<dbReference type="GeneID" id="97530878"/>
<dbReference type="OrthoDB" id="9802365at2"/>
<dbReference type="InterPro" id="IPR003265">
    <property type="entry name" value="HhH-GPD_domain"/>
</dbReference>
<keyword evidence="4" id="KW-0411">Iron-sulfur</keyword>
<dbReference type="Pfam" id="PF00730">
    <property type="entry name" value="HhH-GPD"/>
    <property type="match status" value="1"/>
</dbReference>
<dbReference type="EMBL" id="CP033905">
    <property type="protein sequence ID" value="AZR07302.1"/>
    <property type="molecule type" value="Genomic_DNA"/>
</dbReference>
<dbReference type="RefSeq" id="WP_053793323.1">
    <property type="nucleotide sequence ID" value="NZ_CP012649.1"/>
</dbReference>
<dbReference type="PIRSF" id="PIRSF001435">
    <property type="entry name" value="Nth"/>
    <property type="match status" value="1"/>
</dbReference>
<evidence type="ECO:0000256" key="4">
    <source>
        <dbReference type="ARBA" id="ARBA00023014"/>
    </source>
</evidence>
<dbReference type="CDD" id="cd00056">
    <property type="entry name" value="ENDO3c"/>
    <property type="match status" value="1"/>
</dbReference>
<dbReference type="GO" id="GO:0003824">
    <property type="term" value="F:catalytic activity"/>
    <property type="evidence" value="ECO:0007669"/>
    <property type="project" value="InterPro"/>
</dbReference>
<reference evidence="5 6" key="1">
    <citation type="submission" date="2018-11" db="EMBL/GenBank/DDBJ databases">
        <title>Multidrug-resistant genes are associated with an 42-kb island TGI1 carrying a complex class 1 integron in a Trueperella pyogenes.</title>
        <authorList>
            <person name="Dong W."/>
        </authorList>
    </citation>
    <scope>NUCLEOTIDE SEQUENCE [LARGE SCALE GENOMIC DNA]</scope>
    <source>
        <strain evidence="5 6">TP4</strain>
    </source>
</reference>
<dbReference type="InterPro" id="IPR011257">
    <property type="entry name" value="DNA_glycosylase"/>
</dbReference>
<organism evidence="5 6">
    <name type="scientific">Trueperella pyogenes</name>
    <dbReference type="NCBI Taxonomy" id="1661"/>
    <lineage>
        <taxon>Bacteria</taxon>
        <taxon>Bacillati</taxon>
        <taxon>Actinomycetota</taxon>
        <taxon>Actinomycetes</taxon>
        <taxon>Actinomycetales</taxon>
        <taxon>Actinomycetaceae</taxon>
        <taxon>Trueperella</taxon>
    </lineage>
</organism>
<sequence length="203" mass="22648">MSFRDVYDRLDQLFSVEDWWPAESAFEIIVGAVLTQNTSWGNVERALVNLEAVTSFDPDKILSIPLEDLMASIRPAGSYARKAQTIRDLASWYLRQSSSAKLVDTGDLRISLLETHGVGPETADVILLYVFERPLFIFDTYARRMLTALGLKVGRDYESTRILHETTIGEEGFSVAELATFHALVVTAGKSAGRDGWLPILHP</sequence>
<evidence type="ECO:0000256" key="1">
    <source>
        <dbReference type="ARBA" id="ARBA00022485"/>
    </source>
</evidence>
<accession>A0A380MFR5</accession>
<name>A0A380MFR5_9ACTO</name>
<dbReference type="GO" id="GO:0051539">
    <property type="term" value="F:4 iron, 4 sulfur cluster binding"/>
    <property type="evidence" value="ECO:0007669"/>
    <property type="project" value="UniProtKB-KW"/>
</dbReference>
<dbReference type="SMART" id="SM00478">
    <property type="entry name" value="ENDO3c"/>
    <property type="match status" value="1"/>
</dbReference>
<evidence type="ECO:0000256" key="2">
    <source>
        <dbReference type="ARBA" id="ARBA00022723"/>
    </source>
</evidence>
<dbReference type="PANTHER" id="PTHR10359:SF19">
    <property type="entry name" value="DNA REPAIR GLYCOSYLASE MJ1434-RELATED"/>
    <property type="match status" value="1"/>
</dbReference>
<dbReference type="GO" id="GO:0006284">
    <property type="term" value="P:base-excision repair"/>
    <property type="evidence" value="ECO:0007669"/>
    <property type="project" value="InterPro"/>
</dbReference>
<gene>
    <name evidence="5" type="ORF">EBQ10_08375</name>
</gene>
<dbReference type="AlphaFoldDB" id="A0A380MFR5"/>
<evidence type="ECO:0000256" key="3">
    <source>
        <dbReference type="ARBA" id="ARBA00023004"/>
    </source>
</evidence>